<dbReference type="InterPro" id="IPR003439">
    <property type="entry name" value="ABC_transporter-like_ATP-bd"/>
</dbReference>
<dbReference type="InterPro" id="IPR003593">
    <property type="entry name" value="AAA+_ATPase"/>
</dbReference>
<feature type="transmembrane region" description="Helical" evidence="9">
    <location>
        <begin position="826"/>
        <end position="848"/>
    </location>
</feature>
<feature type="transmembrane region" description="Helical" evidence="9">
    <location>
        <begin position="379"/>
        <end position="405"/>
    </location>
</feature>
<keyword evidence="7 9" id="KW-1133">Transmembrane helix</keyword>
<evidence type="ECO:0000256" key="6">
    <source>
        <dbReference type="ARBA" id="ARBA00022840"/>
    </source>
</evidence>
<evidence type="ECO:0000256" key="4">
    <source>
        <dbReference type="ARBA" id="ARBA00022737"/>
    </source>
</evidence>
<dbReference type="CDD" id="cd03250">
    <property type="entry name" value="ABCC_MRP_domain1"/>
    <property type="match status" value="1"/>
</dbReference>
<dbReference type="GO" id="GO:0016887">
    <property type="term" value="F:ATP hydrolysis activity"/>
    <property type="evidence" value="ECO:0007669"/>
    <property type="project" value="InterPro"/>
</dbReference>
<feature type="domain" description="ABC transporter" evidence="10">
    <location>
        <begin position="476"/>
        <end position="697"/>
    </location>
</feature>
<comment type="caution">
    <text evidence="12">The sequence shown here is derived from an EMBL/GenBank/DDBJ whole genome shotgun (WGS) entry which is preliminary data.</text>
</comment>
<evidence type="ECO:0000313" key="13">
    <source>
        <dbReference type="Proteomes" id="UP000625711"/>
    </source>
</evidence>
<feature type="domain" description="ABC transmembrane type-1" evidence="11">
    <location>
        <begin position="168"/>
        <end position="444"/>
    </location>
</feature>
<dbReference type="Gene3D" id="1.20.1560.10">
    <property type="entry name" value="ABC transporter type 1, transmembrane domain"/>
    <property type="match status" value="2"/>
</dbReference>
<dbReference type="InterPro" id="IPR011527">
    <property type="entry name" value="ABC1_TM_dom"/>
</dbReference>
<dbReference type="FunFam" id="1.20.1560.10:FF:000006">
    <property type="entry name" value="ATP-binding cassette, sub-family C (CFTR/MRP), member 9"/>
    <property type="match status" value="1"/>
</dbReference>
<dbReference type="CDD" id="cd18580">
    <property type="entry name" value="ABC_6TM_ABCC_D2"/>
    <property type="match status" value="1"/>
</dbReference>
<dbReference type="InterPro" id="IPR036640">
    <property type="entry name" value="ABC1_TM_sf"/>
</dbReference>
<dbReference type="PANTHER" id="PTHR24223:SF448">
    <property type="entry name" value="FI20146P1-RELATED"/>
    <property type="match status" value="1"/>
</dbReference>
<dbReference type="PROSITE" id="PS50893">
    <property type="entry name" value="ABC_TRANSPORTER_2"/>
    <property type="match status" value="2"/>
</dbReference>
<dbReference type="GO" id="GO:0005524">
    <property type="term" value="F:ATP binding"/>
    <property type="evidence" value="ECO:0007669"/>
    <property type="project" value="UniProtKB-KW"/>
</dbReference>
<dbReference type="InterPro" id="IPR050173">
    <property type="entry name" value="ABC_transporter_C-like"/>
</dbReference>
<evidence type="ECO:0000256" key="7">
    <source>
        <dbReference type="ARBA" id="ARBA00022989"/>
    </source>
</evidence>
<feature type="transmembrane region" description="Helical" evidence="9">
    <location>
        <begin position="897"/>
        <end position="916"/>
    </location>
</feature>
<dbReference type="FunFam" id="3.40.50.300:FF:000973">
    <property type="entry name" value="Multidrug resistance-associated protein 4"/>
    <property type="match status" value="1"/>
</dbReference>
<dbReference type="OrthoDB" id="6500128at2759"/>
<dbReference type="GO" id="GO:0016020">
    <property type="term" value="C:membrane"/>
    <property type="evidence" value="ECO:0007669"/>
    <property type="project" value="UniProtKB-SubCell"/>
</dbReference>
<protein>
    <submittedName>
        <fullName evidence="12">Uncharacterized protein</fullName>
    </submittedName>
</protein>
<gene>
    <name evidence="12" type="ORF">GWI33_014567</name>
</gene>
<feature type="domain" description="ABC transmembrane type-1" evidence="11">
    <location>
        <begin position="826"/>
        <end position="1064"/>
    </location>
</feature>
<evidence type="ECO:0000256" key="8">
    <source>
        <dbReference type="ARBA" id="ARBA00023136"/>
    </source>
</evidence>
<keyword evidence="2" id="KW-0813">Transport</keyword>
<dbReference type="SMART" id="SM00382">
    <property type="entry name" value="AAA"/>
    <property type="match status" value="2"/>
</dbReference>
<evidence type="ECO:0000256" key="1">
    <source>
        <dbReference type="ARBA" id="ARBA00004141"/>
    </source>
</evidence>
<keyword evidence="13" id="KW-1185">Reference proteome</keyword>
<dbReference type="CDD" id="cd18579">
    <property type="entry name" value="ABC_6TM_ABCC_D1"/>
    <property type="match status" value="1"/>
</dbReference>
<keyword evidence="5" id="KW-0547">Nucleotide-binding</keyword>
<dbReference type="InterPro" id="IPR017871">
    <property type="entry name" value="ABC_transporter-like_CS"/>
</dbReference>
<dbReference type="PANTHER" id="PTHR24223">
    <property type="entry name" value="ATP-BINDING CASSETTE SUB-FAMILY C"/>
    <property type="match status" value="1"/>
</dbReference>
<feature type="transmembrane region" description="Helical" evidence="9">
    <location>
        <begin position="1006"/>
        <end position="1028"/>
    </location>
</feature>
<dbReference type="PROSITE" id="PS50929">
    <property type="entry name" value="ABC_TM1F"/>
    <property type="match status" value="2"/>
</dbReference>
<dbReference type="FunFam" id="3.40.50.300:FF:000163">
    <property type="entry name" value="Multidrug resistance-associated protein member 4"/>
    <property type="match status" value="1"/>
</dbReference>
<evidence type="ECO:0000259" key="10">
    <source>
        <dbReference type="PROSITE" id="PS50893"/>
    </source>
</evidence>
<sequence length="1331" mass="150984">MIRRLTRIQYSVVCGWSCVWSTVVYDISLSHETKIKQLEFDFFRGECVSVKNVTVNNGLACSVAEMDPGKRSENKRNPRENASLLSIILFWFTTPILRKGKKDGLEESDIYRILPKFNSIQLGNDLESRWYNKNGKVIGDKLNGQESIFKCLVKYYGCYYMFLGVIQLFMRTGILFLQPRALSKFVAYFKENQTDVTKQDALRYGFLLILINIIICIYNHNYQQMIMEYSIKVRTSLCALIYRKALKLRPGTFADGPMGKVVTLVTKDAFSIDGALQFMNDIWVSIAQTIVVTIILYNKIGYSVFGGIGLFLMTVPLQAYFGRKCSQMRLIAAKKAEERFQLVKETFSAIKIVKMYKWEKYFEKIINDTRAKEASKLKIIYYLKAVILTIGGLTHKLAFFCTILIYTRLGNTADAEIVYFIQQCFVILRSCITTSIPMGINTQAELYAAMKRFQEFLSAPEVQPKSRAVSVQNPKVYLNNVFVEIGGNTVLKSVSINLEKGLLIVAGNMGGGKSCLLKTILNEYPISGGELWVNGTISYAPEESWLFPSTIRQNILFGQNYDETRYQEVLRVCDLKHDLNQFKERDNTIVGDSGVNLSKGQQARICLARAVYKNSDIYLLDDCLSALDAHVNKYIFQECIRGFLKDKLVILVNNNANNWGLVPSGSVIFLENGKTPDLQQQKEAMDKRVTYYIDDDANLSYCDKENHLQLHEANVNNEDNATEDDQLLTKQSNVPPEDNLYHESQKKGKVLLQNYISYYRYSGGICVLVLTIFVFLACQIALSFSDKLISLWVNLEPNKTKLIIANKTETKEYADLNHQSESFMNIYILAILIGTALTLTRSVVNFYFCTRAGKKLHKVLIQALLKAKMVFFDTHYIGNIVNRVSKDFHTIDENIPFIIYEIFRSLFVVLGTLALIASVQKYLVLLAVVFLVILYLIQRYYIETGRSLRRLEAASRSPMIGYINASLDGLTAVRAFQQENVLKEEFDKHQNNFTSVNYMNLSTNRAFGFILDMSCTFFTATIIIYFMIFSESALAGDVGLAVSQAMQLTGLLQWAIKQATEMENTMTSVERVLEYAHAEPESETGTAIANWPKSNSIEFDNVSLVYEKTNERALKNIKFEVPGNCKIGILGRTGAGKSSIISTLFRLYDYEGTIRIDGVDISVLRLETLRSGLGIIPQDPTLFSGTIRSNIDPLNRYHDSDIWSALGKVQMKPVITSLDQQITDHGQSYSSGQRQLICLARALLCKNKIIILDEATAKMDIETDKVIQEVIKDNFADCTVLVIAHRLYSFKTADKVLVVQEGRIVEFDDSAKLLEDPNSLFNKMIQEAGYF</sequence>
<feature type="transmembrane region" description="Helical" evidence="9">
    <location>
        <begin position="159"/>
        <end position="181"/>
    </location>
</feature>
<keyword evidence="3 9" id="KW-0812">Transmembrane</keyword>
<dbReference type="InterPro" id="IPR027417">
    <property type="entry name" value="P-loop_NTPase"/>
</dbReference>
<accession>A0A834I6V5</accession>
<feature type="transmembrane region" description="Helical" evidence="9">
    <location>
        <begin position="758"/>
        <end position="782"/>
    </location>
</feature>
<dbReference type="Pfam" id="PF00664">
    <property type="entry name" value="ABC_membrane"/>
    <property type="match status" value="2"/>
</dbReference>
<dbReference type="EMBL" id="JAACXV010013730">
    <property type="protein sequence ID" value="KAF7272663.1"/>
    <property type="molecule type" value="Genomic_DNA"/>
</dbReference>
<dbReference type="SUPFAM" id="SSF90123">
    <property type="entry name" value="ABC transporter transmembrane region"/>
    <property type="match status" value="2"/>
</dbReference>
<organism evidence="12 13">
    <name type="scientific">Rhynchophorus ferrugineus</name>
    <name type="common">Red palm weevil</name>
    <name type="synonym">Curculio ferrugineus</name>
    <dbReference type="NCBI Taxonomy" id="354439"/>
    <lineage>
        <taxon>Eukaryota</taxon>
        <taxon>Metazoa</taxon>
        <taxon>Ecdysozoa</taxon>
        <taxon>Arthropoda</taxon>
        <taxon>Hexapoda</taxon>
        <taxon>Insecta</taxon>
        <taxon>Pterygota</taxon>
        <taxon>Neoptera</taxon>
        <taxon>Endopterygota</taxon>
        <taxon>Coleoptera</taxon>
        <taxon>Polyphaga</taxon>
        <taxon>Cucujiformia</taxon>
        <taxon>Curculionidae</taxon>
        <taxon>Dryophthorinae</taxon>
        <taxon>Rhynchophorus</taxon>
    </lineage>
</organism>
<dbReference type="GO" id="GO:0140359">
    <property type="term" value="F:ABC-type transporter activity"/>
    <property type="evidence" value="ECO:0007669"/>
    <property type="project" value="InterPro"/>
</dbReference>
<feature type="transmembrane region" description="Helical" evidence="9">
    <location>
        <begin position="303"/>
        <end position="321"/>
    </location>
</feature>
<reference evidence="12" key="1">
    <citation type="submission" date="2020-08" db="EMBL/GenBank/DDBJ databases">
        <title>Genome sequencing and assembly of the red palm weevil Rhynchophorus ferrugineus.</title>
        <authorList>
            <person name="Dias G.B."/>
            <person name="Bergman C.M."/>
            <person name="Manee M."/>
        </authorList>
    </citation>
    <scope>NUCLEOTIDE SEQUENCE</scope>
    <source>
        <strain evidence="12">AA-2017</strain>
        <tissue evidence="12">Whole larva</tissue>
    </source>
</reference>
<proteinExistence type="predicted"/>
<name>A0A834I6V5_RHYFE</name>
<dbReference type="Proteomes" id="UP000625711">
    <property type="component" value="Unassembled WGS sequence"/>
</dbReference>
<feature type="domain" description="ABC transporter" evidence="10">
    <location>
        <begin position="1097"/>
        <end position="1326"/>
    </location>
</feature>
<dbReference type="SUPFAM" id="SSF52540">
    <property type="entry name" value="P-loop containing nucleoside triphosphate hydrolases"/>
    <property type="match status" value="2"/>
</dbReference>
<dbReference type="FunFam" id="1.20.1560.10:FF:000014">
    <property type="entry name" value="Multidrug resistance-associated protein member 4"/>
    <property type="match status" value="1"/>
</dbReference>
<feature type="transmembrane region" description="Helical" evidence="9">
    <location>
        <begin position="201"/>
        <end position="218"/>
    </location>
</feature>
<evidence type="ECO:0000256" key="3">
    <source>
        <dbReference type="ARBA" id="ARBA00022692"/>
    </source>
</evidence>
<evidence type="ECO:0000313" key="12">
    <source>
        <dbReference type="EMBL" id="KAF7272663.1"/>
    </source>
</evidence>
<dbReference type="InterPro" id="IPR044726">
    <property type="entry name" value="ABCC_6TM_D2"/>
</dbReference>
<dbReference type="Gene3D" id="3.40.50.300">
    <property type="entry name" value="P-loop containing nucleotide triphosphate hydrolases"/>
    <property type="match status" value="2"/>
</dbReference>
<evidence type="ECO:0000256" key="2">
    <source>
        <dbReference type="ARBA" id="ARBA00022448"/>
    </source>
</evidence>
<evidence type="ECO:0000256" key="5">
    <source>
        <dbReference type="ARBA" id="ARBA00022741"/>
    </source>
</evidence>
<evidence type="ECO:0000259" key="11">
    <source>
        <dbReference type="PROSITE" id="PS50929"/>
    </source>
</evidence>
<keyword evidence="8 9" id="KW-0472">Membrane</keyword>
<evidence type="ECO:0000256" key="9">
    <source>
        <dbReference type="SAM" id="Phobius"/>
    </source>
</evidence>
<dbReference type="InterPro" id="IPR044746">
    <property type="entry name" value="ABCC_6TM_D1"/>
</dbReference>
<dbReference type="Pfam" id="PF00005">
    <property type="entry name" value="ABC_tran"/>
    <property type="match status" value="2"/>
</dbReference>
<keyword evidence="4" id="KW-0677">Repeat</keyword>
<comment type="subcellular location">
    <subcellularLocation>
        <location evidence="1">Membrane</location>
        <topology evidence="1">Multi-pass membrane protein</topology>
    </subcellularLocation>
</comment>
<keyword evidence="6" id="KW-0067">ATP-binding</keyword>
<dbReference type="CDD" id="cd03244">
    <property type="entry name" value="ABCC_MRP_domain2"/>
    <property type="match status" value="1"/>
</dbReference>
<feature type="transmembrane region" description="Helical" evidence="9">
    <location>
        <begin position="922"/>
        <end position="942"/>
    </location>
</feature>
<dbReference type="PROSITE" id="PS00211">
    <property type="entry name" value="ABC_TRANSPORTER_1"/>
    <property type="match status" value="2"/>
</dbReference>